<feature type="compositionally biased region" description="Polar residues" evidence="1">
    <location>
        <begin position="112"/>
        <end position="125"/>
    </location>
</feature>
<feature type="compositionally biased region" description="Basic and acidic residues" evidence="1">
    <location>
        <begin position="228"/>
        <end position="238"/>
    </location>
</feature>
<dbReference type="Gene3D" id="1.10.287.110">
    <property type="entry name" value="DnaJ domain"/>
    <property type="match status" value="1"/>
</dbReference>
<dbReference type="SUPFAM" id="SSF48452">
    <property type="entry name" value="TPR-like"/>
    <property type="match status" value="1"/>
</dbReference>
<organism evidence="3 4">
    <name type="scientific">Pyrrhoderma noxium</name>
    <dbReference type="NCBI Taxonomy" id="2282107"/>
    <lineage>
        <taxon>Eukaryota</taxon>
        <taxon>Fungi</taxon>
        <taxon>Dikarya</taxon>
        <taxon>Basidiomycota</taxon>
        <taxon>Agaricomycotina</taxon>
        <taxon>Agaricomycetes</taxon>
        <taxon>Hymenochaetales</taxon>
        <taxon>Hymenochaetaceae</taxon>
        <taxon>Pyrrhoderma</taxon>
    </lineage>
</organism>
<sequence>MKPNYTPNSFDAFSVLASSGSSNLNSRATTPSNINRPQGQQMRPVAQGGTDAFSSLLGSSFSSSSNTTNMSLADRQAAALKERQSALAQKQSIDAKEASVWSGLDMIGKSSVPLQGTKSTPNPTIRANDDDWIFDKITPSAPGPPKSTTPSSSSLLEDDWGLSDFASQPASSRTPPQTKSNDSMSLFETLGDTSTSYGQNKSHPVAGLTPDDGEDDILGMLGRPVEAIPKRTTPDKTDAPVSRNSRPTRSDSPPPHLIGQIVEMGFSPQQARLALASTDSGLDVQQALETLLANGVGSEEAREVPRPRRGLAQYQDEEEDWDEHRRETRHSGRPSQARQTSQPSQPRRTQTESPSLVSNDIQERADKLISQASEIGLNMFNRANALWKDGRDKVQKAYEERAARNKPVNDGRPRWMSEIPSEASDHDQRNIPENASSSFRDDNDNSRETVSQKRNAQEPESRKRIPQNLIQPTKSREPNLFDDEPAVYVSPARRRPAASQALPQSVASTSQAAPVPQRPSRPSPAPVLRTRQTVSASLSVISTSNTKKAKGTELFKLGQYANAADAYTSALSGLPEKHLLTIPLYNNRALSRIKIGEHSGAVEDCTAVISIIGLDYHPSQEAKVTREEEGASVDLADALLKALRRRAEALEGREKWDLAQKDWETIINCTWSSKMRSDAQTGATRCRKMLSAERDPPPRKPAPPRPTVARTASSKPNVDYDAVKKLRQANQEKEKEEETKLALKDSVDSRLNAWKAGKETNIRALVASLDTVLWPELGWQKIGMHELVTPGQVKIRYMKAIAKLHPDKLNSGNTTLEQRMIANGVFAALNDAWLAFKQ</sequence>
<dbReference type="OrthoDB" id="1717591at2759"/>
<dbReference type="InterPro" id="IPR036869">
    <property type="entry name" value="J_dom_sf"/>
</dbReference>
<dbReference type="EMBL" id="NBII01000003">
    <property type="protein sequence ID" value="PAV20705.1"/>
    <property type="molecule type" value="Genomic_DNA"/>
</dbReference>
<dbReference type="GO" id="GO:0031982">
    <property type="term" value="C:vesicle"/>
    <property type="evidence" value="ECO:0007669"/>
    <property type="project" value="TreeGrafter"/>
</dbReference>
<dbReference type="SUPFAM" id="SSF46934">
    <property type="entry name" value="UBA-like"/>
    <property type="match status" value="1"/>
</dbReference>
<feature type="region of interest" description="Disordered" evidence="1">
    <location>
        <begin position="21"/>
        <end position="53"/>
    </location>
</feature>
<comment type="caution">
    <text evidence="3">The sequence shown here is derived from an EMBL/GenBank/DDBJ whole genome shotgun (WGS) entry which is preliminary data.</text>
</comment>
<dbReference type="STRING" id="2282107.A0A286UMM8"/>
<dbReference type="InterPro" id="IPR015940">
    <property type="entry name" value="UBA"/>
</dbReference>
<feature type="compositionally biased region" description="Basic and acidic residues" evidence="1">
    <location>
        <begin position="439"/>
        <end position="463"/>
    </location>
</feature>
<feature type="region of interest" description="Disordered" evidence="1">
    <location>
        <begin position="296"/>
        <end position="360"/>
    </location>
</feature>
<dbReference type="PANTHER" id="PTHR23172:SF19">
    <property type="entry name" value="J DOMAIN-CONTAINING PROTEIN"/>
    <property type="match status" value="1"/>
</dbReference>
<feature type="region of interest" description="Disordered" evidence="1">
    <location>
        <begin position="678"/>
        <end position="720"/>
    </location>
</feature>
<dbReference type="InterPro" id="IPR011990">
    <property type="entry name" value="TPR-like_helical_dom_sf"/>
</dbReference>
<dbReference type="SUPFAM" id="SSF46565">
    <property type="entry name" value="Chaperone J-domain"/>
    <property type="match status" value="1"/>
</dbReference>
<dbReference type="PROSITE" id="PS50030">
    <property type="entry name" value="UBA"/>
    <property type="match status" value="1"/>
</dbReference>
<dbReference type="FunCoup" id="A0A286UMM8">
    <property type="interactions" value="61"/>
</dbReference>
<dbReference type="GO" id="GO:0072583">
    <property type="term" value="P:clathrin-dependent endocytosis"/>
    <property type="evidence" value="ECO:0007669"/>
    <property type="project" value="TreeGrafter"/>
</dbReference>
<feature type="compositionally biased region" description="Polar residues" evidence="1">
    <location>
        <begin position="21"/>
        <end position="41"/>
    </location>
</feature>
<feature type="compositionally biased region" description="Polar residues" evidence="1">
    <location>
        <begin position="242"/>
        <end position="251"/>
    </location>
</feature>
<name>A0A286UMM8_9AGAM</name>
<evidence type="ECO:0000313" key="4">
    <source>
        <dbReference type="Proteomes" id="UP000217199"/>
    </source>
</evidence>
<feature type="region of interest" description="Disordered" evidence="1">
    <location>
        <begin position="74"/>
        <end position="94"/>
    </location>
</feature>
<evidence type="ECO:0000256" key="1">
    <source>
        <dbReference type="SAM" id="MobiDB-lite"/>
    </source>
</evidence>
<dbReference type="GO" id="GO:0072318">
    <property type="term" value="P:clathrin coat disassembly"/>
    <property type="evidence" value="ECO:0007669"/>
    <property type="project" value="TreeGrafter"/>
</dbReference>
<dbReference type="Proteomes" id="UP000217199">
    <property type="component" value="Unassembled WGS sequence"/>
</dbReference>
<dbReference type="InParanoid" id="A0A286UMM8"/>
<feature type="region of interest" description="Disordered" evidence="1">
    <location>
        <begin position="398"/>
        <end position="530"/>
    </location>
</feature>
<evidence type="ECO:0000313" key="3">
    <source>
        <dbReference type="EMBL" id="PAV20705.1"/>
    </source>
</evidence>
<reference evidence="3 4" key="1">
    <citation type="journal article" date="2017" name="Mol. Ecol.">
        <title>Comparative and population genomic landscape of Phellinus noxius: A hypervariable fungus causing root rot in trees.</title>
        <authorList>
            <person name="Chung C.L."/>
            <person name="Lee T.J."/>
            <person name="Akiba M."/>
            <person name="Lee H.H."/>
            <person name="Kuo T.H."/>
            <person name="Liu D."/>
            <person name="Ke H.M."/>
            <person name="Yokoi T."/>
            <person name="Roa M.B."/>
            <person name="Lu M.J."/>
            <person name="Chang Y.Y."/>
            <person name="Ann P.J."/>
            <person name="Tsai J.N."/>
            <person name="Chen C.Y."/>
            <person name="Tzean S.S."/>
            <person name="Ota Y."/>
            <person name="Hattori T."/>
            <person name="Sahashi N."/>
            <person name="Liou R.F."/>
            <person name="Kikuchi T."/>
            <person name="Tsai I.J."/>
        </authorList>
    </citation>
    <scope>NUCLEOTIDE SEQUENCE [LARGE SCALE GENOMIC DNA]</scope>
    <source>
        <strain evidence="3 4">FFPRI411160</strain>
    </source>
</reference>
<dbReference type="InterPro" id="IPR009060">
    <property type="entry name" value="UBA-like_sf"/>
</dbReference>
<feature type="compositionally biased region" description="Polar residues" evidence="1">
    <location>
        <begin position="165"/>
        <end position="202"/>
    </location>
</feature>
<feature type="domain" description="UBA" evidence="2">
    <location>
        <begin position="249"/>
        <end position="294"/>
    </location>
</feature>
<dbReference type="Pfam" id="PF00627">
    <property type="entry name" value="UBA"/>
    <property type="match status" value="1"/>
</dbReference>
<dbReference type="FunFam" id="1.10.287.110:FF:000002">
    <property type="entry name" value="putative tyrosine-protein phosphatase auxilin isoform X2"/>
    <property type="match status" value="1"/>
</dbReference>
<accession>A0A286UMM8</accession>
<gene>
    <name evidence="3" type="ORF">PNOK_0333200</name>
</gene>
<keyword evidence="4" id="KW-1185">Reference proteome</keyword>
<feature type="compositionally biased region" description="Polar residues" evidence="1">
    <location>
        <begin position="333"/>
        <end position="360"/>
    </location>
</feature>
<dbReference type="Gene3D" id="1.25.40.10">
    <property type="entry name" value="Tetratricopeptide repeat domain"/>
    <property type="match status" value="1"/>
</dbReference>
<dbReference type="GO" id="GO:0005737">
    <property type="term" value="C:cytoplasm"/>
    <property type="evidence" value="ECO:0007669"/>
    <property type="project" value="TreeGrafter"/>
</dbReference>
<feature type="compositionally biased region" description="Pro residues" evidence="1">
    <location>
        <begin position="516"/>
        <end position="525"/>
    </location>
</feature>
<feature type="compositionally biased region" description="Basic and acidic residues" evidence="1">
    <location>
        <begin position="398"/>
        <end position="415"/>
    </location>
</feature>
<dbReference type="AlphaFoldDB" id="A0A286UMM8"/>
<dbReference type="GO" id="GO:0030276">
    <property type="term" value="F:clathrin binding"/>
    <property type="evidence" value="ECO:0007669"/>
    <property type="project" value="TreeGrafter"/>
</dbReference>
<dbReference type="Gene3D" id="1.10.8.10">
    <property type="entry name" value="DNA helicase RuvA subunit, C-terminal domain"/>
    <property type="match status" value="1"/>
</dbReference>
<evidence type="ECO:0000259" key="2">
    <source>
        <dbReference type="PROSITE" id="PS50030"/>
    </source>
</evidence>
<dbReference type="PANTHER" id="PTHR23172">
    <property type="entry name" value="AUXILIN/CYCLIN G-ASSOCIATED KINASE-RELATED"/>
    <property type="match status" value="1"/>
</dbReference>
<protein>
    <recommendedName>
        <fullName evidence="2">UBA domain-containing protein</fullName>
    </recommendedName>
</protein>
<feature type="compositionally biased region" description="Low complexity" evidence="1">
    <location>
        <begin position="486"/>
        <end position="504"/>
    </location>
</feature>
<proteinExistence type="predicted"/>
<feature type="region of interest" description="Disordered" evidence="1">
    <location>
        <begin position="109"/>
        <end position="258"/>
    </location>
</feature>